<proteinExistence type="predicted"/>
<evidence type="ECO:0000256" key="1">
    <source>
        <dbReference type="SAM" id="MobiDB-lite"/>
    </source>
</evidence>
<evidence type="ECO:0000313" key="2">
    <source>
        <dbReference type="EMBL" id="GFN74208.1"/>
    </source>
</evidence>
<keyword evidence="3" id="KW-1185">Reference proteome</keyword>
<feature type="compositionally biased region" description="Acidic residues" evidence="1">
    <location>
        <begin position="51"/>
        <end position="66"/>
    </location>
</feature>
<gene>
    <name evidence="2" type="ORF">PoB_000071400</name>
</gene>
<name>A0AAV3XWA8_9GAST</name>
<feature type="region of interest" description="Disordered" evidence="1">
    <location>
        <begin position="102"/>
        <end position="124"/>
    </location>
</feature>
<dbReference type="AlphaFoldDB" id="A0AAV3XWA8"/>
<sequence>MKLMMKIKWCDDERDGDGYDDKRSYEDNEDDGYDDKNGYHDANGGGNNGDNNDDDNDDDDGDDDDMMMMMPGTFFLEQWKLPAGCIDEVARLYPPQGERVIEERAADSDSEGDLDLVPAENPGQ</sequence>
<feature type="region of interest" description="Disordered" evidence="1">
    <location>
        <begin position="12"/>
        <end position="69"/>
    </location>
</feature>
<accession>A0AAV3XWA8</accession>
<dbReference type="EMBL" id="BLXT01000055">
    <property type="protein sequence ID" value="GFN74208.1"/>
    <property type="molecule type" value="Genomic_DNA"/>
</dbReference>
<dbReference type="Proteomes" id="UP000735302">
    <property type="component" value="Unassembled WGS sequence"/>
</dbReference>
<comment type="caution">
    <text evidence="2">The sequence shown here is derived from an EMBL/GenBank/DDBJ whole genome shotgun (WGS) entry which is preliminary data.</text>
</comment>
<feature type="compositionally biased region" description="Basic and acidic residues" evidence="1">
    <location>
        <begin position="12"/>
        <end position="26"/>
    </location>
</feature>
<protein>
    <submittedName>
        <fullName evidence="2">Amine oxidase</fullName>
    </submittedName>
</protein>
<reference evidence="2 3" key="1">
    <citation type="journal article" date="2021" name="Elife">
        <title>Chloroplast acquisition without the gene transfer in kleptoplastic sea slugs, Plakobranchus ocellatus.</title>
        <authorList>
            <person name="Maeda T."/>
            <person name="Takahashi S."/>
            <person name="Yoshida T."/>
            <person name="Shimamura S."/>
            <person name="Takaki Y."/>
            <person name="Nagai Y."/>
            <person name="Toyoda A."/>
            <person name="Suzuki Y."/>
            <person name="Arimoto A."/>
            <person name="Ishii H."/>
            <person name="Satoh N."/>
            <person name="Nishiyama T."/>
            <person name="Hasebe M."/>
            <person name="Maruyama T."/>
            <person name="Minagawa J."/>
            <person name="Obokata J."/>
            <person name="Shigenobu S."/>
        </authorList>
    </citation>
    <scope>NUCLEOTIDE SEQUENCE [LARGE SCALE GENOMIC DNA]</scope>
</reference>
<evidence type="ECO:0000313" key="3">
    <source>
        <dbReference type="Proteomes" id="UP000735302"/>
    </source>
</evidence>
<organism evidence="2 3">
    <name type="scientific">Plakobranchus ocellatus</name>
    <dbReference type="NCBI Taxonomy" id="259542"/>
    <lineage>
        <taxon>Eukaryota</taxon>
        <taxon>Metazoa</taxon>
        <taxon>Spiralia</taxon>
        <taxon>Lophotrochozoa</taxon>
        <taxon>Mollusca</taxon>
        <taxon>Gastropoda</taxon>
        <taxon>Heterobranchia</taxon>
        <taxon>Euthyneura</taxon>
        <taxon>Panpulmonata</taxon>
        <taxon>Sacoglossa</taxon>
        <taxon>Placobranchoidea</taxon>
        <taxon>Plakobranchidae</taxon>
        <taxon>Plakobranchus</taxon>
    </lineage>
</organism>